<evidence type="ECO:0000313" key="3">
    <source>
        <dbReference type="Proteomes" id="UP000023152"/>
    </source>
</evidence>
<keyword evidence="3" id="KW-1185">Reference proteome</keyword>
<proteinExistence type="predicted"/>
<keyword evidence="1" id="KW-0812">Transmembrane</keyword>
<accession>X6NS52</accession>
<comment type="caution">
    <text evidence="2">The sequence shown here is derived from an EMBL/GenBank/DDBJ whole genome shotgun (WGS) entry which is preliminary data.</text>
</comment>
<keyword evidence="1" id="KW-1133">Transmembrane helix</keyword>
<dbReference type="EMBL" id="ASPP01006434">
    <property type="protein sequence ID" value="ETO28826.1"/>
    <property type="molecule type" value="Genomic_DNA"/>
</dbReference>
<gene>
    <name evidence="2" type="ORF">RFI_08302</name>
</gene>
<dbReference type="AlphaFoldDB" id="X6NS52"/>
<reference evidence="2 3" key="1">
    <citation type="journal article" date="2013" name="Curr. Biol.">
        <title>The Genome of the Foraminiferan Reticulomyxa filosa.</title>
        <authorList>
            <person name="Glockner G."/>
            <person name="Hulsmann N."/>
            <person name="Schleicher M."/>
            <person name="Noegel A.A."/>
            <person name="Eichinger L."/>
            <person name="Gallinger C."/>
            <person name="Pawlowski J."/>
            <person name="Sierra R."/>
            <person name="Euteneuer U."/>
            <person name="Pillet L."/>
            <person name="Moustafa A."/>
            <person name="Platzer M."/>
            <person name="Groth M."/>
            <person name="Szafranski K."/>
            <person name="Schliwa M."/>
        </authorList>
    </citation>
    <scope>NUCLEOTIDE SEQUENCE [LARGE SCALE GENOMIC DNA]</scope>
</reference>
<evidence type="ECO:0000313" key="2">
    <source>
        <dbReference type="EMBL" id="ETO28826.1"/>
    </source>
</evidence>
<name>X6NS52_RETFI</name>
<feature type="transmembrane region" description="Helical" evidence="1">
    <location>
        <begin position="136"/>
        <end position="156"/>
    </location>
</feature>
<feature type="transmembrane region" description="Helical" evidence="1">
    <location>
        <begin position="281"/>
        <end position="303"/>
    </location>
</feature>
<keyword evidence="1" id="KW-0472">Membrane</keyword>
<evidence type="ECO:0000256" key="1">
    <source>
        <dbReference type="SAM" id="Phobius"/>
    </source>
</evidence>
<organism evidence="2 3">
    <name type="scientific">Reticulomyxa filosa</name>
    <dbReference type="NCBI Taxonomy" id="46433"/>
    <lineage>
        <taxon>Eukaryota</taxon>
        <taxon>Sar</taxon>
        <taxon>Rhizaria</taxon>
        <taxon>Retaria</taxon>
        <taxon>Foraminifera</taxon>
        <taxon>Monothalamids</taxon>
        <taxon>Reticulomyxidae</taxon>
        <taxon>Reticulomyxa</taxon>
    </lineage>
</organism>
<protein>
    <submittedName>
        <fullName evidence="2">Uncharacterized protein</fullName>
    </submittedName>
</protein>
<sequence length="306" mass="35510">MPFVTRQSTEQEVSKYFSHLRLRDNGQETFTYDEIVRNSEKKGDNSTNSQRNNSTCKIGLNGEQLLSLDKNSIRAQYLGPLGLIVDNDHHKADALLRHITQLQEWNRIYFHPNSHSNSVISNRCAFTSPLIHEVHLLIYLFIVIIILLFKFFFFFFRLPSLRKFVLFFKKKKIIITITITKVLTNSRDGESNSEMTIEESHLNSSGSSHLYHNNGVKINGDDHNTVTTYGCSVWDDDNDMEAAHGDHDSTRGWDLIGIILGDTQLPFLFVLFFFKKLFFCIFDMLFFFLINKILGLYVCHNILYMS</sequence>
<dbReference type="Proteomes" id="UP000023152">
    <property type="component" value="Unassembled WGS sequence"/>
</dbReference>